<feature type="modified residue" description="4-aspartylphosphate" evidence="2">
    <location>
        <position position="328"/>
    </location>
</feature>
<dbReference type="Proteomes" id="UP000233256">
    <property type="component" value="Unassembled WGS sequence"/>
</dbReference>
<dbReference type="Gene3D" id="3.40.50.2300">
    <property type="match status" value="1"/>
</dbReference>
<dbReference type="InterPro" id="IPR011006">
    <property type="entry name" value="CheY-like_superfamily"/>
</dbReference>
<evidence type="ECO:0000313" key="5">
    <source>
        <dbReference type="Proteomes" id="UP000233256"/>
    </source>
</evidence>
<keyword evidence="1 2" id="KW-0597">Phosphoprotein</keyword>
<feature type="domain" description="Response regulatory" evidence="3">
    <location>
        <begin position="280"/>
        <end position="395"/>
    </location>
</feature>
<dbReference type="SMART" id="SM00448">
    <property type="entry name" value="REC"/>
    <property type="match status" value="1"/>
</dbReference>
<dbReference type="EMBL" id="PGXC01000003">
    <property type="protein sequence ID" value="PKK91185.1"/>
    <property type="molecule type" value="Genomic_DNA"/>
</dbReference>
<dbReference type="PANTHER" id="PTHR43547:SF2">
    <property type="entry name" value="HYBRID SIGNAL TRANSDUCTION HISTIDINE KINASE C"/>
    <property type="match status" value="1"/>
</dbReference>
<evidence type="ECO:0000259" key="3">
    <source>
        <dbReference type="PROSITE" id="PS50110"/>
    </source>
</evidence>
<accession>A0A2N1PS78</accession>
<organism evidence="4 5">
    <name type="scientific">Candidatus Wallbacteria bacterium HGW-Wallbacteria-1</name>
    <dbReference type="NCBI Taxonomy" id="2013854"/>
    <lineage>
        <taxon>Bacteria</taxon>
        <taxon>Candidatus Walliibacteriota</taxon>
    </lineage>
</organism>
<dbReference type="SUPFAM" id="SSF48371">
    <property type="entry name" value="ARM repeat"/>
    <property type="match status" value="1"/>
</dbReference>
<comment type="caution">
    <text evidence="4">The sequence shown here is derived from an EMBL/GenBank/DDBJ whole genome shotgun (WGS) entry which is preliminary data.</text>
</comment>
<dbReference type="GO" id="GO:0000155">
    <property type="term" value="F:phosphorelay sensor kinase activity"/>
    <property type="evidence" value="ECO:0007669"/>
    <property type="project" value="TreeGrafter"/>
</dbReference>
<evidence type="ECO:0000256" key="1">
    <source>
        <dbReference type="ARBA" id="ARBA00022553"/>
    </source>
</evidence>
<evidence type="ECO:0000256" key="2">
    <source>
        <dbReference type="PROSITE-ProRule" id="PRU00169"/>
    </source>
</evidence>
<sequence>MEQSISVQDFRQIFENALESGDGEAQSAALIKYFSRVGEEPDLVLIEDFLLAPGFSAFDTLVQGLLIKGSALCFAFLKKLVQDTGRKEQVRSALNDATVFDLLMVKFYNSSKAFDAGDRQIKNSLLVLVYLAAMTKADKAYKAMEGCLKLDDPDIVSLCAFHLLQSGGNYLNPLLIVLKTSSSEVRNAVLKAFMKKPVPNMISPLVNALDIADTETHELIMGCLRGLKDFIYESIKSMISEQGDAVRDNARKAADGVLGSGSFDRILEDLKKRSLDGKKTLLIVDDQVYIRKALQYSLKKYFEVFLAANGLEAIKIARQIKPTLILMDTMMPIMDGITATREMKQIPEVASIPIIMLTARAAKNHVIEAVKAGISDYIVKPYSIEIVLEKINKVLGTNLTND</sequence>
<dbReference type="Pfam" id="PF00072">
    <property type="entry name" value="Response_reg"/>
    <property type="match status" value="1"/>
</dbReference>
<name>A0A2N1PS78_9BACT</name>
<dbReference type="AlphaFoldDB" id="A0A2N1PS78"/>
<dbReference type="InterPro" id="IPR001789">
    <property type="entry name" value="Sig_transdc_resp-reg_receiver"/>
</dbReference>
<protein>
    <recommendedName>
        <fullName evidence="3">Response regulatory domain-containing protein</fullName>
    </recommendedName>
</protein>
<dbReference type="SUPFAM" id="SSF52172">
    <property type="entry name" value="CheY-like"/>
    <property type="match status" value="1"/>
</dbReference>
<reference evidence="4 5" key="1">
    <citation type="journal article" date="2017" name="ISME J.">
        <title>Potential for microbial H2 and metal transformations associated with novel bacteria and archaea in deep terrestrial subsurface sediments.</title>
        <authorList>
            <person name="Hernsdorf A.W."/>
            <person name="Amano Y."/>
            <person name="Miyakawa K."/>
            <person name="Ise K."/>
            <person name="Suzuki Y."/>
            <person name="Anantharaman K."/>
            <person name="Probst A."/>
            <person name="Burstein D."/>
            <person name="Thomas B.C."/>
            <person name="Banfield J.F."/>
        </authorList>
    </citation>
    <scope>NUCLEOTIDE SEQUENCE [LARGE SCALE GENOMIC DNA]</scope>
    <source>
        <strain evidence="4">HGW-Wallbacteria-1</strain>
    </source>
</reference>
<gene>
    <name evidence="4" type="ORF">CVV64_05295</name>
</gene>
<proteinExistence type="predicted"/>
<dbReference type="PROSITE" id="PS50110">
    <property type="entry name" value="RESPONSE_REGULATORY"/>
    <property type="match status" value="1"/>
</dbReference>
<evidence type="ECO:0000313" key="4">
    <source>
        <dbReference type="EMBL" id="PKK91185.1"/>
    </source>
</evidence>
<dbReference type="PANTHER" id="PTHR43547">
    <property type="entry name" value="TWO-COMPONENT HISTIDINE KINASE"/>
    <property type="match status" value="1"/>
</dbReference>
<dbReference type="InterPro" id="IPR016024">
    <property type="entry name" value="ARM-type_fold"/>
</dbReference>